<dbReference type="SMART" id="SM00895">
    <property type="entry name" value="FCD"/>
    <property type="match status" value="1"/>
</dbReference>
<dbReference type="InterPro" id="IPR000524">
    <property type="entry name" value="Tscrpt_reg_HTH_GntR"/>
</dbReference>
<dbReference type="SUPFAM" id="SSF46785">
    <property type="entry name" value="Winged helix' DNA-binding domain"/>
    <property type="match status" value="1"/>
</dbReference>
<proteinExistence type="predicted"/>
<dbReference type="PRINTS" id="PR00035">
    <property type="entry name" value="HTHGNTR"/>
</dbReference>
<protein>
    <submittedName>
        <fullName evidence="6 7">GntR family transcriptional regulator</fullName>
    </submittedName>
</protein>
<dbReference type="AlphaFoldDB" id="A0A9W6CUV3"/>
<dbReference type="RefSeq" id="WP_281809081.1">
    <property type="nucleotide sequence ID" value="NZ_BSDO01000007.1"/>
</dbReference>
<dbReference type="PANTHER" id="PTHR43537:SF24">
    <property type="entry name" value="GLUCONATE OPERON TRANSCRIPTIONAL REPRESSOR"/>
    <property type="match status" value="1"/>
</dbReference>
<dbReference type="SUPFAM" id="SSF48008">
    <property type="entry name" value="GntR ligand-binding domain-like"/>
    <property type="match status" value="1"/>
</dbReference>
<feature type="compositionally biased region" description="Basic and acidic residues" evidence="4">
    <location>
        <begin position="237"/>
        <end position="246"/>
    </location>
</feature>
<dbReference type="GO" id="GO:0003700">
    <property type="term" value="F:DNA-binding transcription factor activity"/>
    <property type="evidence" value="ECO:0007669"/>
    <property type="project" value="InterPro"/>
</dbReference>
<organism evidence="6 8">
    <name type="scientific">Xanthobacter flavus</name>
    <dbReference type="NCBI Taxonomy" id="281"/>
    <lineage>
        <taxon>Bacteria</taxon>
        <taxon>Pseudomonadati</taxon>
        <taxon>Pseudomonadota</taxon>
        <taxon>Alphaproteobacteria</taxon>
        <taxon>Hyphomicrobiales</taxon>
        <taxon>Xanthobacteraceae</taxon>
        <taxon>Xanthobacter</taxon>
    </lineage>
</organism>
<dbReference type="Proteomes" id="UP001245370">
    <property type="component" value="Unassembled WGS sequence"/>
</dbReference>
<dbReference type="EMBL" id="BSDO01000007">
    <property type="protein sequence ID" value="GLI24293.1"/>
    <property type="molecule type" value="Genomic_DNA"/>
</dbReference>
<accession>A0A9W6CUV3</accession>
<feature type="domain" description="HTH gntR-type" evidence="5">
    <location>
        <begin position="14"/>
        <end position="81"/>
    </location>
</feature>
<dbReference type="InterPro" id="IPR011711">
    <property type="entry name" value="GntR_C"/>
</dbReference>
<dbReference type="Gene3D" id="1.20.120.530">
    <property type="entry name" value="GntR ligand-binding domain-like"/>
    <property type="match status" value="1"/>
</dbReference>
<keyword evidence="1" id="KW-0805">Transcription regulation</keyword>
<reference evidence="6" key="1">
    <citation type="submission" date="2022-12" db="EMBL/GenBank/DDBJ databases">
        <title>Reference genome sequencing for broad-spectrum identification of bacterial and archaeal isolates by mass spectrometry.</title>
        <authorList>
            <person name="Sekiguchi Y."/>
            <person name="Tourlousse D.M."/>
        </authorList>
    </citation>
    <scope>NUCLEOTIDE SEQUENCE</scope>
    <source>
        <strain evidence="6">301</strain>
    </source>
</reference>
<dbReference type="EMBL" id="JAVDPY010000009">
    <property type="protein sequence ID" value="MDR6335804.1"/>
    <property type="molecule type" value="Genomic_DNA"/>
</dbReference>
<evidence type="ECO:0000313" key="8">
    <source>
        <dbReference type="Proteomes" id="UP001144397"/>
    </source>
</evidence>
<dbReference type="GeneID" id="95764741"/>
<keyword evidence="2 7" id="KW-0238">DNA-binding</keyword>
<dbReference type="Proteomes" id="UP001144397">
    <property type="component" value="Unassembled WGS sequence"/>
</dbReference>
<evidence type="ECO:0000256" key="2">
    <source>
        <dbReference type="ARBA" id="ARBA00023125"/>
    </source>
</evidence>
<dbReference type="InterPro" id="IPR036388">
    <property type="entry name" value="WH-like_DNA-bd_sf"/>
</dbReference>
<dbReference type="InterPro" id="IPR008920">
    <property type="entry name" value="TF_FadR/GntR_C"/>
</dbReference>
<dbReference type="Pfam" id="PF07729">
    <property type="entry name" value="FCD"/>
    <property type="match status" value="1"/>
</dbReference>
<feature type="region of interest" description="Disordered" evidence="4">
    <location>
        <begin position="224"/>
        <end position="260"/>
    </location>
</feature>
<dbReference type="Gene3D" id="1.10.10.10">
    <property type="entry name" value="Winged helix-like DNA-binding domain superfamily/Winged helix DNA-binding domain"/>
    <property type="match status" value="1"/>
</dbReference>
<dbReference type="PROSITE" id="PS50949">
    <property type="entry name" value="HTH_GNTR"/>
    <property type="match status" value="1"/>
</dbReference>
<evidence type="ECO:0000256" key="3">
    <source>
        <dbReference type="ARBA" id="ARBA00023163"/>
    </source>
</evidence>
<gene>
    <name evidence="7" type="ORF">GGQ86_004302</name>
    <name evidence="6" type="ORF">XFLAVUS301_39670</name>
</gene>
<name>A0A9W6CUV3_XANFL</name>
<dbReference type="SMART" id="SM00345">
    <property type="entry name" value="HTH_GNTR"/>
    <property type="match status" value="1"/>
</dbReference>
<keyword evidence="3" id="KW-0804">Transcription</keyword>
<dbReference type="CDD" id="cd07377">
    <property type="entry name" value="WHTH_GntR"/>
    <property type="match status" value="1"/>
</dbReference>
<evidence type="ECO:0000313" key="6">
    <source>
        <dbReference type="EMBL" id="GLI24293.1"/>
    </source>
</evidence>
<dbReference type="Pfam" id="PF00392">
    <property type="entry name" value="GntR"/>
    <property type="match status" value="1"/>
</dbReference>
<evidence type="ECO:0000313" key="7">
    <source>
        <dbReference type="EMBL" id="MDR6335804.1"/>
    </source>
</evidence>
<evidence type="ECO:0000256" key="1">
    <source>
        <dbReference type="ARBA" id="ARBA00023015"/>
    </source>
</evidence>
<dbReference type="PANTHER" id="PTHR43537">
    <property type="entry name" value="TRANSCRIPTIONAL REGULATOR, GNTR FAMILY"/>
    <property type="match status" value="1"/>
</dbReference>
<evidence type="ECO:0000259" key="5">
    <source>
        <dbReference type="PROSITE" id="PS50949"/>
    </source>
</evidence>
<keyword evidence="9" id="KW-1185">Reference proteome</keyword>
<dbReference type="GO" id="GO:0003677">
    <property type="term" value="F:DNA binding"/>
    <property type="evidence" value="ECO:0007669"/>
    <property type="project" value="UniProtKB-KW"/>
</dbReference>
<sequence length="260" mass="28510">MTTPASLVAMHQAASLKKQVIEALRTAILEGRFQPGDRLVEREICEMFQVSRTLLREALSQLAAEGILQIIPHRGPIVAIYTAEDARSIYELRATLEEMAGRCFAERATEAEHKALESAFAAFRKASRGKPGSDLLLVKTAFYAALTAGAHNPMLEDMLRMIHWRVTMLRAHTLSQPGRLAKSLGEIGDIMEAIARRDPEAAGQACRRHVMNAAAIADAVLTAKEAERDRPVRKRGTKEPSARDEVAAAPPAGEPRLARM</sequence>
<evidence type="ECO:0000256" key="4">
    <source>
        <dbReference type="SAM" id="MobiDB-lite"/>
    </source>
</evidence>
<evidence type="ECO:0000313" key="9">
    <source>
        <dbReference type="Proteomes" id="UP001245370"/>
    </source>
</evidence>
<reference evidence="7 9" key="2">
    <citation type="submission" date="2023-07" db="EMBL/GenBank/DDBJ databases">
        <title>Genomic Encyclopedia of Type Strains, Phase IV (KMG-IV): sequencing the most valuable type-strain genomes for metagenomic binning, comparative biology and taxonomic classification.</title>
        <authorList>
            <person name="Goeker M."/>
        </authorList>
    </citation>
    <scope>NUCLEOTIDE SEQUENCE [LARGE SCALE GENOMIC DNA]</scope>
    <source>
        <strain evidence="7 9">DSM 338</strain>
    </source>
</reference>
<comment type="caution">
    <text evidence="6">The sequence shown here is derived from an EMBL/GenBank/DDBJ whole genome shotgun (WGS) entry which is preliminary data.</text>
</comment>
<dbReference type="InterPro" id="IPR036390">
    <property type="entry name" value="WH_DNA-bd_sf"/>
</dbReference>